<sequence>MASSSSSTCLQYQFRSISLPSRLHPHSTKIEAQLNKLRTWETSLVSTVPPSAEIVRTSLVGLAELYVSVDELIHSPVTQQALLQHRHGLIVEEALEGSIGLLDSCGKTRDFLLVMKEHVQGLQSVLRRKGGDLSIESDINAYMLCKKRVKKETAKCLGALKQMENKFGSFPVLLDVNHYLSMLIRVFREVTSITISILRSLFLFLSQTASKTKPSGWSLISKFMLTRPSTTERGSDKVSNEVERVDVVLHSLLRCIRSNDANIDVQMARKRLQKLDGCIEGLEGGLDYLFRRLIQHRVSLLNILAH</sequence>
<dbReference type="EMBL" id="CM045758">
    <property type="protein sequence ID" value="KAI8030001.1"/>
    <property type="molecule type" value="Genomic_DNA"/>
</dbReference>
<accession>A0ACC0IXS9</accession>
<comment type="caution">
    <text evidence="1">The sequence shown here is derived from an EMBL/GenBank/DDBJ whole genome shotgun (WGS) entry which is preliminary data.</text>
</comment>
<name>A0ACC0IXS9_9ERIC</name>
<reference evidence="1 2" key="1">
    <citation type="journal article" date="2022" name="Plant J.">
        <title>Chromosome-level genome of Camellia lanceoleosa provides a valuable resource for understanding genome evolution and self-incompatibility.</title>
        <authorList>
            <person name="Gong W."/>
            <person name="Xiao S."/>
            <person name="Wang L."/>
            <person name="Liao Z."/>
            <person name="Chang Y."/>
            <person name="Mo W."/>
            <person name="Hu G."/>
            <person name="Li W."/>
            <person name="Zhao G."/>
            <person name="Zhu H."/>
            <person name="Hu X."/>
            <person name="Ji K."/>
            <person name="Xiang X."/>
            <person name="Song Q."/>
            <person name="Yuan D."/>
            <person name="Jin S."/>
            <person name="Zhang L."/>
        </authorList>
    </citation>
    <scope>NUCLEOTIDE SEQUENCE [LARGE SCALE GENOMIC DNA]</scope>
    <source>
        <strain evidence="1">SQ_2022a</strain>
    </source>
</reference>
<dbReference type="Proteomes" id="UP001060215">
    <property type="component" value="Chromosome 1"/>
</dbReference>
<evidence type="ECO:0000313" key="1">
    <source>
        <dbReference type="EMBL" id="KAI8030001.1"/>
    </source>
</evidence>
<organism evidence="1 2">
    <name type="scientific">Camellia lanceoleosa</name>
    <dbReference type="NCBI Taxonomy" id="1840588"/>
    <lineage>
        <taxon>Eukaryota</taxon>
        <taxon>Viridiplantae</taxon>
        <taxon>Streptophyta</taxon>
        <taxon>Embryophyta</taxon>
        <taxon>Tracheophyta</taxon>
        <taxon>Spermatophyta</taxon>
        <taxon>Magnoliopsida</taxon>
        <taxon>eudicotyledons</taxon>
        <taxon>Gunneridae</taxon>
        <taxon>Pentapetalae</taxon>
        <taxon>asterids</taxon>
        <taxon>Ericales</taxon>
        <taxon>Theaceae</taxon>
        <taxon>Camellia</taxon>
    </lineage>
</organism>
<gene>
    <name evidence="1" type="ORF">LOK49_LG01G02782</name>
</gene>
<keyword evidence="2" id="KW-1185">Reference proteome</keyword>
<evidence type="ECO:0000313" key="2">
    <source>
        <dbReference type="Proteomes" id="UP001060215"/>
    </source>
</evidence>
<proteinExistence type="predicted"/>
<protein>
    <submittedName>
        <fullName evidence="1">Uncharacterized protein</fullName>
    </submittedName>
</protein>